<dbReference type="AlphaFoldDB" id="A0A1B0BXW0"/>
<organism evidence="1 2">
    <name type="scientific">Glossina palpalis gambiensis</name>
    <dbReference type="NCBI Taxonomy" id="67801"/>
    <lineage>
        <taxon>Eukaryota</taxon>
        <taxon>Metazoa</taxon>
        <taxon>Ecdysozoa</taxon>
        <taxon>Arthropoda</taxon>
        <taxon>Hexapoda</taxon>
        <taxon>Insecta</taxon>
        <taxon>Pterygota</taxon>
        <taxon>Neoptera</taxon>
        <taxon>Endopterygota</taxon>
        <taxon>Diptera</taxon>
        <taxon>Brachycera</taxon>
        <taxon>Muscomorpha</taxon>
        <taxon>Hippoboscoidea</taxon>
        <taxon>Glossinidae</taxon>
        <taxon>Glossina</taxon>
    </lineage>
</organism>
<reference evidence="2" key="1">
    <citation type="submission" date="2015-01" db="EMBL/GenBank/DDBJ databases">
        <authorList>
            <person name="Aksoy S."/>
            <person name="Warren W."/>
            <person name="Wilson R.K."/>
        </authorList>
    </citation>
    <scope>NUCLEOTIDE SEQUENCE [LARGE SCALE GENOMIC DNA]</scope>
    <source>
        <strain evidence="2">IAEA</strain>
    </source>
</reference>
<name>A0A1B0BXW0_9MUSC</name>
<dbReference type="EnsemblMetazoa" id="GPPI043753-RA">
    <property type="protein sequence ID" value="GPPI043753-PA"/>
    <property type="gene ID" value="GPPI043753"/>
</dbReference>
<protein>
    <submittedName>
        <fullName evidence="1">Uncharacterized protein</fullName>
    </submittedName>
</protein>
<dbReference type="EMBL" id="JXJN01022375">
    <property type="status" value="NOT_ANNOTATED_CDS"/>
    <property type="molecule type" value="Genomic_DNA"/>
</dbReference>
<proteinExistence type="predicted"/>
<sequence>MKPLHNKTKSLANFILYLNLRETNCAISPVMPRKFIFKRVILHVCRDSYLWSSTLDSDQRLTSTKRHLNVWHRRHLSSVGSESLFISRKATRMPPVNYPLTLQLKTNFKGESAKVDQRFTLNYHNEHRRVRISTLTPINRKDSNAQKGVVLTKTECYWYNFVSPTISISSLFSPSSASVSVSESKSELKSETCYQGCDYRSLYFVAFANAGGGAPVAVNCHEMPDFEIVMTSPHQQRHFGDLNNLYSIASSLNWNYSCYYF</sequence>
<keyword evidence="2" id="KW-1185">Reference proteome</keyword>
<dbReference type="Proteomes" id="UP000092460">
    <property type="component" value="Unassembled WGS sequence"/>
</dbReference>
<dbReference type="VEuPathDB" id="VectorBase:GPPI043753"/>
<evidence type="ECO:0000313" key="1">
    <source>
        <dbReference type="EnsemblMetazoa" id="GPPI043753-PA"/>
    </source>
</evidence>
<reference evidence="1" key="2">
    <citation type="submission" date="2020-05" db="UniProtKB">
        <authorList>
            <consortium name="EnsemblMetazoa"/>
        </authorList>
    </citation>
    <scope>IDENTIFICATION</scope>
    <source>
        <strain evidence="1">IAEA</strain>
    </source>
</reference>
<evidence type="ECO:0000313" key="2">
    <source>
        <dbReference type="Proteomes" id="UP000092460"/>
    </source>
</evidence>
<accession>A0A1B0BXW0</accession>